<dbReference type="Pfam" id="PF01121">
    <property type="entry name" value="CoaE"/>
    <property type="match status" value="1"/>
</dbReference>
<keyword evidence="7 8" id="KW-0173">Coenzyme A biosynthesis</keyword>
<dbReference type="NCBIfam" id="TIGR00152">
    <property type="entry name" value="dephospho-CoA kinase"/>
    <property type="match status" value="1"/>
</dbReference>
<comment type="similarity">
    <text evidence="1 8">Belongs to the CoaE family.</text>
</comment>
<sequence>MLMTKIIGLTGGIASGKSTVTKIIRESGFKVIDADQVVHKLQAKGGKLYQALLEWLGPEILDADGELDRPKLSQMIFANPDNMKTSARLQNSIIRQELACQRDQLKQTEEIFFMDIPLLIEEKYIKWFDEIWLVFVDKEKQLQRLMARNNYSREEAELRLSHQMPLTDKKSFASLIIDNNGDLITLKEQMSNVLQRL</sequence>
<comment type="subcellular location">
    <subcellularLocation>
        <location evidence="8">Cytoplasm</location>
    </subcellularLocation>
</comment>
<accession>A0A0H1UEF7</accession>
<evidence type="ECO:0000256" key="7">
    <source>
        <dbReference type="ARBA" id="ARBA00022993"/>
    </source>
</evidence>
<dbReference type="GO" id="GO:0015937">
    <property type="term" value="P:coenzyme A biosynthetic process"/>
    <property type="evidence" value="ECO:0007669"/>
    <property type="project" value="UniProtKB-UniRule"/>
</dbReference>
<dbReference type="GO" id="GO:0005737">
    <property type="term" value="C:cytoplasm"/>
    <property type="evidence" value="ECO:0007669"/>
    <property type="project" value="UniProtKB-SubCell"/>
</dbReference>
<dbReference type="InterPro" id="IPR027417">
    <property type="entry name" value="P-loop_NTPase"/>
</dbReference>
<evidence type="ECO:0000256" key="8">
    <source>
        <dbReference type="HAMAP-Rule" id="MF_00376"/>
    </source>
</evidence>
<comment type="pathway">
    <text evidence="8">Cofactor biosynthesis; coenzyme A biosynthesis; CoA from (R)-pantothenate: step 5/5.</text>
</comment>
<evidence type="ECO:0000256" key="6">
    <source>
        <dbReference type="ARBA" id="ARBA00022840"/>
    </source>
</evidence>
<dbReference type="PANTHER" id="PTHR10695">
    <property type="entry name" value="DEPHOSPHO-COA KINASE-RELATED"/>
    <property type="match status" value="1"/>
</dbReference>
<keyword evidence="5 8" id="KW-0418">Kinase</keyword>
<dbReference type="PANTHER" id="PTHR10695:SF46">
    <property type="entry name" value="BIFUNCTIONAL COENZYME A SYNTHASE-RELATED"/>
    <property type="match status" value="1"/>
</dbReference>
<comment type="function">
    <text evidence="8">Catalyzes the phosphorylation of the 3'-hydroxyl group of dephosphocoenzyme A to form coenzyme A.</text>
</comment>
<dbReference type="AlphaFoldDB" id="A0A0H1UEF7"/>
<evidence type="ECO:0000256" key="1">
    <source>
        <dbReference type="ARBA" id="ARBA00009018"/>
    </source>
</evidence>
<keyword evidence="6 8" id="KW-0067">ATP-binding</keyword>
<feature type="binding site" evidence="8">
    <location>
        <begin position="14"/>
        <end position="19"/>
    </location>
    <ligand>
        <name>ATP</name>
        <dbReference type="ChEBI" id="CHEBI:30616"/>
    </ligand>
</feature>
<dbReference type="PROSITE" id="PS51219">
    <property type="entry name" value="DPCK"/>
    <property type="match status" value="1"/>
</dbReference>
<evidence type="ECO:0000313" key="11">
    <source>
        <dbReference type="Proteomes" id="UP000035346"/>
    </source>
</evidence>
<name>A0A0H1UEF7_STRAG</name>
<protein>
    <recommendedName>
        <fullName evidence="8 9">Dephospho-CoA kinase</fullName>
        <ecNumber evidence="8 9">2.7.1.24</ecNumber>
    </recommendedName>
    <alternativeName>
        <fullName evidence="8">Dephosphocoenzyme A kinase</fullName>
    </alternativeName>
</protein>
<comment type="catalytic activity">
    <reaction evidence="8">
        <text>3'-dephospho-CoA + ATP = ADP + CoA + H(+)</text>
        <dbReference type="Rhea" id="RHEA:18245"/>
        <dbReference type="ChEBI" id="CHEBI:15378"/>
        <dbReference type="ChEBI" id="CHEBI:30616"/>
        <dbReference type="ChEBI" id="CHEBI:57287"/>
        <dbReference type="ChEBI" id="CHEBI:57328"/>
        <dbReference type="ChEBI" id="CHEBI:456216"/>
        <dbReference type="EC" id="2.7.1.24"/>
    </reaction>
</comment>
<evidence type="ECO:0000256" key="2">
    <source>
        <dbReference type="ARBA" id="ARBA00022490"/>
    </source>
</evidence>
<dbReference type="GO" id="GO:0005524">
    <property type="term" value="F:ATP binding"/>
    <property type="evidence" value="ECO:0007669"/>
    <property type="project" value="UniProtKB-UniRule"/>
</dbReference>
<evidence type="ECO:0000256" key="5">
    <source>
        <dbReference type="ARBA" id="ARBA00022777"/>
    </source>
</evidence>
<proteinExistence type="inferred from homology"/>
<dbReference type="EC" id="2.7.1.24" evidence="8 9"/>
<keyword evidence="3 8" id="KW-0808">Transferase</keyword>
<comment type="caution">
    <text evidence="10">The sequence shown here is derived from an EMBL/GenBank/DDBJ whole genome shotgun (WGS) entry which is preliminary data.</text>
</comment>
<keyword evidence="4 8" id="KW-0547">Nucleotide-binding</keyword>
<dbReference type="EMBL" id="LBKL01000087">
    <property type="protein sequence ID" value="KLL36053.1"/>
    <property type="molecule type" value="Genomic_DNA"/>
</dbReference>
<organism evidence="10 11">
    <name type="scientific">Streptococcus agalactiae</name>
    <dbReference type="NCBI Taxonomy" id="1311"/>
    <lineage>
        <taxon>Bacteria</taxon>
        <taxon>Bacillati</taxon>
        <taxon>Bacillota</taxon>
        <taxon>Bacilli</taxon>
        <taxon>Lactobacillales</taxon>
        <taxon>Streptococcaceae</taxon>
        <taxon>Streptococcus</taxon>
    </lineage>
</organism>
<dbReference type="GO" id="GO:0004140">
    <property type="term" value="F:dephospho-CoA kinase activity"/>
    <property type="evidence" value="ECO:0007669"/>
    <property type="project" value="UniProtKB-UniRule"/>
</dbReference>
<dbReference type="Gene3D" id="3.40.50.300">
    <property type="entry name" value="P-loop containing nucleotide triphosphate hydrolases"/>
    <property type="match status" value="1"/>
</dbReference>
<evidence type="ECO:0000256" key="3">
    <source>
        <dbReference type="ARBA" id="ARBA00022679"/>
    </source>
</evidence>
<dbReference type="CDD" id="cd02022">
    <property type="entry name" value="DPCK"/>
    <property type="match status" value="1"/>
</dbReference>
<dbReference type="InterPro" id="IPR001977">
    <property type="entry name" value="Depp_CoAkinase"/>
</dbReference>
<dbReference type="SUPFAM" id="SSF52540">
    <property type="entry name" value="P-loop containing nucleoside triphosphate hydrolases"/>
    <property type="match status" value="1"/>
</dbReference>
<evidence type="ECO:0000256" key="4">
    <source>
        <dbReference type="ARBA" id="ARBA00022741"/>
    </source>
</evidence>
<evidence type="ECO:0000256" key="9">
    <source>
        <dbReference type="NCBIfam" id="TIGR00152"/>
    </source>
</evidence>
<keyword evidence="2 8" id="KW-0963">Cytoplasm</keyword>
<dbReference type="HAMAP" id="MF_00376">
    <property type="entry name" value="Dephospho_CoA_kinase"/>
    <property type="match status" value="1"/>
</dbReference>
<gene>
    <name evidence="8" type="primary">coaE</name>
    <name evidence="10" type="ORF">WA04_09275</name>
</gene>
<evidence type="ECO:0000313" key="10">
    <source>
        <dbReference type="EMBL" id="KLL36053.1"/>
    </source>
</evidence>
<dbReference type="RefSeq" id="WP_000930247.1">
    <property type="nucleotide sequence ID" value="NZ_CAACXY010000016.1"/>
</dbReference>
<dbReference type="Proteomes" id="UP000035346">
    <property type="component" value="Unassembled WGS sequence"/>
</dbReference>
<dbReference type="UniPathway" id="UPA00241">
    <property type="reaction ID" value="UER00356"/>
</dbReference>
<reference evidence="10 11" key="1">
    <citation type="journal article" date="2015" name="PLoS ONE">
        <title>Genomic analysis reveals the molecular basis for capsule loss in the group B streptococcus population.</title>
        <authorList>
            <consortium name="DEVANI Consortium"/>
            <person name="Rosini R."/>
            <person name="Campisi E."/>
            <person name="De Chiara M."/>
            <person name="Tettelin H."/>
            <person name="Rinaudo D."/>
            <person name="Toniolo C."/>
            <person name="Metruccio M."/>
            <person name="Guidotti S."/>
            <person name="Sorensen U.B."/>
            <person name="Kilian M."/>
            <person name="Ramirez M."/>
            <person name="Janulczyk R."/>
            <person name="Donati C."/>
            <person name="Grandi G."/>
            <person name="Margarit I."/>
        </authorList>
    </citation>
    <scope>NUCLEOTIDE SEQUENCE [LARGE SCALE GENOMIC DNA]</scope>
    <source>
        <strain evidence="10 11">DK-B-USS-215</strain>
    </source>
</reference>
<dbReference type="FunFam" id="3.40.50.300:FF:000991">
    <property type="entry name" value="Dephospho-CoA kinase"/>
    <property type="match status" value="1"/>
</dbReference>